<proteinExistence type="predicted"/>
<dbReference type="Proteomes" id="UP001146793">
    <property type="component" value="Unassembled WGS sequence"/>
</dbReference>
<gene>
    <name evidence="1" type="ORF">M0812_14351</name>
</gene>
<organism evidence="1 2">
    <name type="scientific">Anaeramoeba flamelloides</name>
    <dbReference type="NCBI Taxonomy" id="1746091"/>
    <lineage>
        <taxon>Eukaryota</taxon>
        <taxon>Metamonada</taxon>
        <taxon>Anaeramoebidae</taxon>
        <taxon>Anaeramoeba</taxon>
    </lineage>
</organism>
<accession>A0AAV7ZF79</accession>
<name>A0AAV7ZF79_9EUKA</name>
<comment type="caution">
    <text evidence="1">The sequence shown here is derived from an EMBL/GenBank/DDBJ whole genome shotgun (WGS) entry which is preliminary data.</text>
</comment>
<sequence>MISKFSLDDACRVLLSIKNTPPRELRVYSTEMQIDQNISSLQLSIKELSFFLNSRPKPSWNLRLEKFYQYKPELIKGWRQGLSNEFQNPNCVKPTKIILDKEIAKLYAELVSPKTSSLHKKCYKTALRGIEEYLKKNGYERTKLYQRGPLEFSLLNY</sequence>
<dbReference type="AlphaFoldDB" id="A0AAV7ZF79"/>
<reference evidence="1" key="1">
    <citation type="submission" date="2022-08" db="EMBL/GenBank/DDBJ databases">
        <title>Novel sulphate-reducing endosymbionts in the free-living metamonad Anaeramoeba.</title>
        <authorList>
            <person name="Jerlstrom-Hultqvist J."/>
            <person name="Cepicka I."/>
            <person name="Gallot-Lavallee L."/>
            <person name="Salas-Leiva D."/>
            <person name="Curtis B.A."/>
            <person name="Zahonova K."/>
            <person name="Pipaliya S."/>
            <person name="Dacks J."/>
            <person name="Roger A.J."/>
        </authorList>
    </citation>
    <scope>NUCLEOTIDE SEQUENCE</scope>
    <source>
        <strain evidence="1">Busselton2</strain>
    </source>
</reference>
<evidence type="ECO:0000313" key="1">
    <source>
        <dbReference type="EMBL" id="KAJ3440682.1"/>
    </source>
</evidence>
<dbReference type="EMBL" id="JANTQA010000030">
    <property type="protein sequence ID" value="KAJ3440682.1"/>
    <property type="molecule type" value="Genomic_DNA"/>
</dbReference>
<evidence type="ECO:0000313" key="2">
    <source>
        <dbReference type="Proteomes" id="UP001146793"/>
    </source>
</evidence>
<protein>
    <submittedName>
        <fullName evidence="1">Uncharacterized protein</fullName>
    </submittedName>
</protein>